<dbReference type="Pfam" id="PF25885">
    <property type="entry name" value="HH_EMRA"/>
    <property type="match status" value="1"/>
</dbReference>
<gene>
    <name evidence="12" type="ORF">CJD38_02495</name>
</gene>
<dbReference type="PANTHER" id="PTHR30386:SF19">
    <property type="entry name" value="MULTIDRUG EXPORT PROTEIN EMRA-RELATED"/>
    <property type="match status" value="1"/>
</dbReference>
<feature type="transmembrane region" description="Helical" evidence="9">
    <location>
        <begin position="16"/>
        <end position="37"/>
    </location>
</feature>
<dbReference type="Gene3D" id="2.40.50.100">
    <property type="match status" value="1"/>
</dbReference>
<dbReference type="PANTHER" id="PTHR30386">
    <property type="entry name" value="MEMBRANE FUSION SUBUNIT OF EMRAB-TOLC MULTIDRUG EFFLUX PUMP"/>
    <property type="match status" value="1"/>
</dbReference>
<dbReference type="GO" id="GO:0005886">
    <property type="term" value="C:plasma membrane"/>
    <property type="evidence" value="ECO:0007669"/>
    <property type="project" value="UniProtKB-SubCell"/>
</dbReference>
<evidence type="ECO:0000313" key="13">
    <source>
        <dbReference type="Proteomes" id="UP000244248"/>
    </source>
</evidence>
<accession>A0A2T5MK92</accession>
<keyword evidence="3" id="KW-0813">Transport</keyword>
<evidence type="ECO:0000256" key="8">
    <source>
        <dbReference type="ARBA" id="ARBA00023136"/>
    </source>
</evidence>
<dbReference type="InterPro" id="IPR058634">
    <property type="entry name" value="AaeA-lik-b-barrel"/>
</dbReference>
<organism evidence="12 13">
    <name type="scientific">Stenotrophobium rhamnosiphilum</name>
    <dbReference type="NCBI Taxonomy" id="2029166"/>
    <lineage>
        <taxon>Bacteria</taxon>
        <taxon>Pseudomonadati</taxon>
        <taxon>Pseudomonadota</taxon>
        <taxon>Gammaproteobacteria</taxon>
        <taxon>Nevskiales</taxon>
        <taxon>Nevskiaceae</taxon>
        <taxon>Stenotrophobium</taxon>
    </lineage>
</organism>
<feature type="domain" description="p-hydroxybenzoic acid efflux pump subunit AaeA-like beta-barrel" evidence="11">
    <location>
        <begin position="246"/>
        <end position="337"/>
    </location>
</feature>
<dbReference type="Proteomes" id="UP000244248">
    <property type="component" value="Unassembled WGS sequence"/>
</dbReference>
<comment type="similarity">
    <text evidence="2">Belongs to the membrane fusion protein (MFP) (TC 8.A.1) family.</text>
</comment>
<evidence type="ECO:0000313" key="12">
    <source>
        <dbReference type="EMBL" id="PTU33003.1"/>
    </source>
</evidence>
<name>A0A2T5MK92_9GAMM</name>
<keyword evidence="6 9" id="KW-0812">Transmembrane</keyword>
<protein>
    <submittedName>
        <fullName evidence="12">EmrA/EmrK family multidrug efflux transporter periplasmic adaptor subunit</fullName>
    </submittedName>
</protein>
<keyword evidence="8 9" id="KW-0472">Membrane</keyword>
<dbReference type="RefSeq" id="WP_107938710.1">
    <property type="nucleotide sequence ID" value="NZ_QANS01000001.1"/>
</dbReference>
<dbReference type="FunFam" id="2.40.30.170:FF:000003">
    <property type="entry name" value="Multidrug resistance protein A"/>
    <property type="match status" value="1"/>
</dbReference>
<sequence>MNTETTTNDSKRKRGLLILAVLVIVGILAWTAHWFIYGRHFESTDDAYVSSDIVQITSEIPGTVIALHVDDTQSVQKGQALVELDSADAESAMASAEADLARAVRQVRGLFAQNGQFNAQIAERQAALKRAQNDYNRRVSLAADGAVSGEELAHAQDAITEISASLAAAREQLNATHAQTEGTTIANHPQVLRAASAVRDAELALHRTKLIAPIAGVVAKRSVQLGQRIAAGTPLFAVVAQEDAWVDANFKEVQLEKMRIGQPVELHADLYGTDVVYHGKIAGFAAGSGAAFALLPAQNASGNWIKIVQRIPVRIALDPKELHDHPLRVGLSMSVKVDVADTSGLLVATQVRTTPRPVGISDADNSDAQARIDRIIKANAG</sequence>
<evidence type="ECO:0000256" key="5">
    <source>
        <dbReference type="ARBA" id="ARBA00022519"/>
    </source>
</evidence>
<dbReference type="Gene3D" id="1.10.287.470">
    <property type="entry name" value="Helix hairpin bin"/>
    <property type="match status" value="1"/>
</dbReference>
<keyword evidence="7 9" id="KW-1133">Transmembrane helix</keyword>
<evidence type="ECO:0000256" key="1">
    <source>
        <dbReference type="ARBA" id="ARBA00004383"/>
    </source>
</evidence>
<dbReference type="Pfam" id="PF25963">
    <property type="entry name" value="Beta-barrel_AAEA"/>
    <property type="match status" value="1"/>
</dbReference>
<dbReference type="AlphaFoldDB" id="A0A2T5MK92"/>
<dbReference type="GO" id="GO:1990961">
    <property type="term" value="P:xenobiotic detoxification by transmembrane export across the plasma membrane"/>
    <property type="evidence" value="ECO:0007669"/>
    <property type="project" value="UniProtKB-ARBA"/>
</dbReference>
<dbReference type="InterPro" id="IPR050739">
    <property type="entry name" value="MFP"/>
</dbReference>
<evidence type="ECO:0000256" key="3">
    <source>
        <dbReference type="ARBA" id="ARBA00022448"/>
    </source>
</evidence>
<keyword evidence="5" id="KW-0997">Cell inner membrane</keyword>
<dbReference type="OrthoDB" id="9811754at2"/>
<proteinExistence type="inferred from homology"/>
<dbReference type="GO" id="GO:0046677">
    <property type="term" value="P:response to antibiotic"/>
    <property type="evidence" value="ECO:0007669"/>
    <property type="project" value="UniProtKB-ARBA"/>
</dbReference>
<dbReference type="SUPFAM" id="SSF111369">
    <property type="entry name" value="HlyD-like secretion proteins"/>
    <property type="match status" value="2"/>
</dbReference>
<dbReference type="Gene3D" id="2.40.30.170">
    <property type="match status" value="1"/>
</dbReference>
<dbReference type="EMBL" id="QANS01000001">
    <property type="protein sequence ID" value="PTU33003.1"/>
    <property type="molecule type" value="Genomic_DNA"/>
</dbReference>
<evidence type="ECO:0000259" key="10">
    <source>
        <dbReference type="Pfam" id="PF25885"/>
    </source>
</evidence>
<reference evidence="12 13" key="1">
    <citation type="submission" date="2018-04" db="EMBL/GenBank/DDBJ databases">
        <title>Novel species isolated from glacier.</title>
        <authorList>
            <person name="Liu Q."/>
            <person name="Xin Y.-H."/>
        </authorList>
    </citation>
    <scope>NUCLEOTIDE SEQUENCE [LARGE SCALE GENOMIC DNA]</scope>
    <source>
        <strain evidence="12 13">GT1R17</strain>
    </source>
</reference>
<keyword evidence="13" id="KW-1185">Reference proteome</keyword>
<evidence type="ECO:0000256" key="7">
    <source>
        <dbReference type="ARBA" id="ARBA00022989"/>
    </source>
</evidence>
<evidence type="ECO:0000256" key="2">
    <source>
        <dbReference type="ARBA" id="ARBA00009477"/>
    </source>
</evidence>
<evidence type="ECO:0000259" key="11">
    <source>
        <dbReference type="Pfam" id="PF25963"/>
    </source>
</evidence>
<comment type="subcellular location">
    <subcellularLocation>
        <location evidence="1">Cell inner membrane</location>
        <topology evidence="1">Single-pass membrane protein</topology>
        <orientation evidence="1">Periplasmic side</orientation>
    </subcellularLocation>
</comment>
<keyword evidence="4" id="KW-1003">Cell membrane</keyword>
<evidence type="ECO:0000256" key="6">
    <source>
        <dbReference type="ARBA" id="ARBA00022692"/>
    </source>
</evidence>
<feature type="domain" description="Multidrug export protein EmrA/FarA alpha-helical hairpin" evidence="10">
    <location>
        <begin position="88"/>
        <end position="208"/>
    </location>
</feature>
<evidence type="ECO:0000256" key="9">
    <source>
        <dbReference type="SAM" id="Phobius"/>
    </source>
</evidence>
<evidence type="ECO:0000256" key="4">
    <source>
        <dbReference type="ARBA" id="ARBA00022475"/>
    </source>
</evidence>
<dbReference type="InterPro" id="IPR058633">
    <property type="entry name" value="EmrA/FarA_HH"/>
</dbReference>
<comment type="caution">
    <text evidence="12">The sequence shown here is derived from an EMBL/GenBank/DDBJ whole genome shotgun (WGS) entry which is preliminary data.</text>
</comment>
<dbReference type="GO" id="GO:0015721">
    <property type="term" value="P:bile acid and bile salt transport"/>
    <property type="evidence" value="ECO:0007669"/>
    <property type="project" value="UniProtKB-ARBA"/>
</dbReference>